<dbReference type="PANTHER" id="PTHR33168">
    <property type="entry name" value="STRESS INDUCED PROTEIN-RELATED"/>
    <property type="match status" value="1"/>
</dbReference>
<comment type="caution">
    <text evidence="1">The sequence shown here is derived from an EMBL/GenBank/DDBJ whole genome shotgun (WGS) entry which is preliminary data.</text>
</comment>
<evidence type="ECO:0000313" key="1">
    <source>
        <dbReference type="EMBL" id="GEZ44116.1"/>
    </source>
</evidence>
<name>A0A699IBD8_TANCI</name>
<gene>
    <name evidence="1" type="ORF">Tci_516089</name>
</gene>
<proteinExistence type="predicted"/>
<accession>A0A699IBD8</accession>
<dbReference type="AlphaFoldDB" id="A0A699IBD8"/>
<organism evidence="1">
    <name type="scientific">Tanacetum cinerariifolium</name>
    <name type="common">Dalmatian daisy</name>
    <name type="synonym">Chrysanthemum cinerariifolium</name>
    <dbReference type="NCBI Taxonomy" id="118510"/>
    <lineage>
        <taxon>Eukaryota</taxon>
        <taxon>Viridiplantae</taxon>
        <taxon>Streptophyta</taxon>
        <taxon>Embryophyta</taxon>
        <taxon>Tracheophyta</taxon>
        <taxon>Spermatophyta</taxon>
        <taxon>Magnoliopsida</taxon>
        <taxon>eudicotyledons</taxon>
        <taxon>Gunneridae</taxon>
        <taxon>Pentapetalae</taxon>
        <taxon>asterids</taxon>
        <taxon>campanulids</taxon>
        <taxon>Asterales</taxon>
        <taxon>Asteraceae</taxon>
        <taxon>Asteroideae</taxon>
        <taxon>Anthemideae</taxon>
        <taxon>Anthemidinae</taxon>
        <taxon>Tanacetum</taxon>
    </lineage>
</organism>
<protein>
    <submittedName>
        <fullName evidence="1">Uncharacterized protein</fullName>
    </submittedName>
</protein>
<dbReference type="EMBL" id="BKCJ010279291">
    <property type="protein sequence ID" value="GEZ44116.1"/>
    <property type="molecule type" value="Genomic_DNA"/>
</dbReference>
<reference evidence="1" key="1">
    <citation type="journal article" date="2019" name="Sci. Rep.">
        <title>Draft genome of Tanacetum cinerariifolium, the natural source of mosquito coil.</title>
        <authorList>
            <person name="Yamashiro T."/>
            <person name="Shiraishi A."/>
            <person name="Satake H."/>
            <person name="Nakayama K."/>
        </authorList>
    </citation>
    <scope>NUCLEOTIDE SEQUENCE</scope>
</reference>
<sequence length="87" mass="10510">MRVGRSYSQKESNSESEPKWIRFWRKITKKIDAKRKNKKRTCFVYSYDENEYMQNFDEGSEVGNTDLLCRSFSARYANPLRKDMMYA</sequence>